<dbReference type="AlphaFoldDB" id="A0A0C3A840"/>
<reference evidence="2" key="2">
    <citation type="submission" date="2015-01" db="EMBL/GenBank/DDBJ databases">
        <title>Evolutionary Origins and Diversification of the Mycorrhizal Mutualists.</title>
        <authorList>
            <consortium name="DOE Joint Genome Institute"/>
            <consortium name="Mycorrhizal Genomics Consortium"/>
            <person name="Kohler A."/>
            <person name="Kuo A."/>
            <person name="Nagy L.G."/>
            <person name="Floudas D."/>
            <person name="Copeland A."/>
            <person name="Barry K.W."/>
            <person name="Cichocki N."/>
            <person name="Veneault-Fourrey C."/>
            <person name="LaButti K."/>
            <person name="Lindquist E.A."/>
            <person name="Lipzen A."/>
            <person name="Lundell T."/>
            <person name="Morin E."/>
            <person name="Murat C."/>
            <person name="Riley R."/>
            <person name="Ohm R."/>
            <person name="Sun H."/>
            <person name="Tunlid A."/>
            <person name="Henrissat B."/>
            <person name="Grigoriev I.V."/>
            <person name="Hibbett D.S."/>
            <person name="Martin F."/>
        </authorList>
    </citation>
    <scope>NUCLEOTIDE SEQUENCE [LARGE SCALE GENOMIC DNA]</scope>
    <source>
        <strain evidence="2">Foug A</strain>
    </source>
</reference>
<dbReference type="EMBL" id="KN822056">
    <property type="protein sequence ID" value="KIM61022.1"/>
    <property type="molecule type" value="Genomic_DNA"/>
</dbReference>
<dbReference type="SUPFAM" id="SSF50370">
    <property type="entry name" value="Ricin B-like lectins"/>
    <property type="match status" value="1"/>
</dbReference>
<accession>A0A0C3A840</accession>
<dbReference type="HOGENOM" id="CLU_125610_0_0_1"/>
<dbReference type="Proteomes" id="UP000053989">
    <property type="component" value="Unassembled WGS sequence"/>
</dbReference>
<organism evidence="1 2">
    <name type="scientific">Scleroderma citrinum Foug A</name>
    <dbReference type="NCBI Taxonomy" id="1036808"/>
    <lineage>
        <taxon>Eukaryota</taxon>
        <taxon>Fungi</taxon>
        <taxon>Dikarya</taxon>
        <taxon>Basidiomycota</taxon>
        <taxon>Agaricomycotina</taxon>
        <taxon>Agaricomycetes</taxon>
        <taxon>Agaricomycetidae</taxon>
        <taxon>Boletales</taxon>
        <taxon>Sclerodermatineae</taxon>
        <taxon>Sclerodermataceae</taxon>
        <taxon>Scleroderma</taxon>
    </lineage>
</organism>
<gene>
    <name evidence="1" type="ORF">SCLCIDRAFT_1216332</name>
</gene>
<dbReference type="InParanoid" id="A0A0C3A840"/>
<evidence type="ECO:0008006" key="3">
    <source>
        <dbReference type="Google" id="ProtNLM"/>
    </source>
</evidence>
<keyword evidence="2" id="KW-1185">Reference proteome</keyword>
<dbReference type="InterPro" id="IPR035992">
    <property type="entry name" value="Ricin_B-like_lectins"/>
</dbReference>
<evidence type="ECO:0000313" key="1">
    <source>
        <dbReference type="EMBL" id="KIM61022.1"/>
    </source>
</evidence>
<protein>
    <recommendedName>
        <fullName evidence="3">Ricin B lectin domain-containing protein</fullName>
    </recommendedName>
</protein>
<proteinExistence type="predicted"/>
<evidence type="ECO:0000313" key="2">
    <source>
        <dbReference type="Proteomes" id="UP000053989"/>
    </source>
</evidence>
<sequence length="138" mass="15588">MSPDGCQGFPDNGVYFISVNNQWIGDQKVPGVVNIVVNNRRTPFFLRWLNKNPCTYEISLGPEGGKNFVQRDQQWVNVKGQYQQWVLCKLPGDTYAIALKQDINLVWTDLGPGGPAGRQIQLKSFDSNNAAQRFRISK</sequence>
<reference evidence="1 2" key="1">
    <citation type="submission" date="2014-04" db="EMBL/GenBank/DDBJ databases">
        <authorList>
            <consortium name="DOE Joint Genome Institute"/>
            <person name="Kuo A."/>
            <person name="Kohler A."/>
            <person name="Nagy L.G."/>
            <person name="Floudas D."/>
            <person name="Copeland A."/>
            <person name="Barry K.W."/>
            <person name="Cichocki N."/>
            <person name="Veneault-Fourrey C."/>
            <person name="LaButti K."/>
            <person name="Lindquist E.A."/>
            <person name="Lipzen A."/>
            <person name="Lundell T."/>
            <person name="Morin E."/>
            <person name="Murat C."/>
            <person name="Sun H."/>
            <person name="Tunlid A."/>
            <person name="Henrissat B."/>
            <person name="Grigoriev I.V."/>
            <person name="Hibbett D.S."/>
            <person name="Martin F."/>
            <person name="Nordberg H.P."/>
            <person name="Cantor M.N."/>
            <person name="Hua S.X."/>
        </authorList>
    </citation>
    <scope>NUCLEOTIDE SEQUENCE [LARGE SCALE GENOMIC DNA]</scope>
    <source>
        <strain evidence="1 2">Foug A</strain>
    </source>
</reference>
<name>A0A0C3A840_9AGAM</name>